<dbReference type="EMBL" id="CP011232">
    <property type="protein sequence ID" value="AKI97276.1"/>
    <property type="molecule type" value="Genomic_DNA"/>
</dbReference>
<gene>
    <name evidence="1" type="ORF">IX53_04985</name>
</gene>
<protein>
    <submittedName>
        <fullName evidence="1">Uncharacterized protein</fullName>
    </submittedName>
</protein>
<evidence type="ECO:0000313" key="2">
    <source>
        <dbReference type="Proteomes" id="UP000035159"/>
    </source>
</evidence>
<dbReference type="AlphaFoldDB" id="A0A0G2ZAZ9"/>
<dbReference type="PATRIC" id="fig|1330330.3.peg.1003"/>
<dbReference type="OrthoDB" id="45136at2"/>
<dbReference type="RefSeq" id="WP_047754410.1">
    <property type="nucleotide sequence ID" value="NZ_CAJUHA010000008.1"/>
</dbReference>
<reference evidence="1 2" key="1">
    <citation type="submission" date="2015-04" db="EMBL/GenBank/DDBJ databases">
        <title>Complete Genome Sequence of Kosmotoga pacifica SLHLJ1.</title>
        <authorList>
            <person name="Jiang L.J."/>
            <person name="Shao Z.Z."/>
            <person name="Jebbar M."/>
        </authorList>
    </citation>
    <scope>NUCLEOTIDE SEQUENCE [LARGE SCALE GENOMIC DNA]</scope>
    <source>
        <strain evidence="1 2">SLHLJ1</strain>
    </source>
</reference>
<evidence type="ECO:0000313" key="1">
    <source>
        <dbReference type="EMBL" id="AKI97276.1"/>
    </source>
</evidence>
<dbReference type="Proteomes" id="UP000035159">
    <property type="component" value="Chromosome"/>
</dbReference>
<name>A0A0G2ZAZ9_9BACT</name>
<accession>A0A0G2ZAZ9</accession>
<proteinExistence type="predicted"/>
<organism evidence="1 2">
    <name type="scientific">Kosmotoga pacifica</name>
    <dbReference type="NCBI Taxonomy" id="1330330"/>
    <lineage>
        <taxon>Bacteria</taxon>
        <taxon>Thermotogati</taxon>
        <taxon>Thermotogota</taxon>
        <taxon>Thermotogae</taxon>
        <taxon>Kosmotogales</taxon>
        <taxon>Kosmotogaceae</taxon>
        <taxon>Kosmotoga</taxon>
    </lineage>
</organism>
<sequence>MKRIIIVFLVAISVMTFTQVVVPLPIFSVPDFDQRNGIIEVFYEVLENNSTISVTVVFRDEDYPCFLANILYDVYRYFRYGRIVDIETFYLHLSAEGTVTVVEFPGVFSGDHTFKDTKNLHGSASFTATEITFIDGRPLIYVNTWNHMFGVRASFDKKYEKMIFDYPITRGGRLEAERKYSWLY</sequence>
<keyword evidence="2" id="KW-1185">Reference proteome</keyword>
<dbReference type="KEGG" id="kpf:IX53_04985"/>
<dbReference type="STRING" id="1330330.IX53_04985"/>